<keyword evidence="5" id="KW-0539">Nucleus</keyword>
<proteinExistence type="predicted"/>
<dbReference type="EMBL" id="EQ973941">
    <property type="protein sequence ID" value="EEF37784.1"/>
    <property type="molecule type" value="Genomic_DNA"/>
</dbReference>
<evidence type="ECO:0000256" key="4">
    <source>
        <dbReference type="ARBA" id="ARBA00023163"/>
    </source>
</evidence>
<dbReference type="PROSITE" id="PS50217">
    <property type="entry name" value="BZIP"/>
    <property type="match status" value="1"/>
</dbReference>
<dbReference type="Pfam" id="PF07716">
    <property type="entry name" value="bZIP_2"/>
    <property type="match status" value="1"/>
</dbReference>
<accession>B9SF07</accession>
<dbReference type="AlphaFoldDB" id="B9SF07"/>
<feature type="region of interest" description="Disordered" evidence="7">
    <location>
        <begin position="494"/>
        <end position="533"/>
    </location>
</feature>
<keyword evidence="3" id="KW-0238">DNA-binding</keyword>
<evidence type="ECO:0000256" key="6">
    <source>
        <dbReference type="SAM" id="Coils"/>
    </source>
</evidence>
<evidence type="ECO:0000256" key="3">
    <source>
        <dbReference type="ARBA" id="ARBA00023125"/>
    </source>
</evidence>
<dbReference type="Gene3D" id="1.20.5.170">
    <property type="match status" value="1"/>
</dbReference>
<dbReference type="SUPFAM" id="SSF57959">
    <property type="entry name" value="Leucine zipper domain"/>
    <property type="match status" value="1"/>
</dbReference>
<dbReference type="PANTHER" id="PTHR13690:SF154">
    <property type="entry name" value="BZIP DOMAIN-CONTAINING PROTEIN"/>
    <property type="match status" value="1"/>
</dbReference>
<evidence type="ECO:0000256" key="1">
    <source>
        <dbReference type="ARBA" id="ARBA00004123"/>
    </source>
</evidence>
<dbReference type="InterPro" id="IPR046347">
    <property type="entry name" value="bZIP_sf"/>
</dbReference>
<dbReference type="Proteomes" id="UP000008311">
    <property type="component" value="Unassembled WGS sequence"/>
</dbReference>
<dbReference type="GO" id="GO:0003677">
    <property type="term" value="F:DNA binding"/>
    <property type="evidence" value="ECO:0007669"/>
    <property type="project" value="UniProtKB-KW"/>
</dbReference>
<evidence type="ECO:0000256" key="2">
    <source>
        <dbReference type="ARBA" id="ARBA00023015"/>
    </source>
</evidence>
<dbReference type="SMART" id="SM00338">
    <property type="entry name" value="BRLZ"/>
    <property type="match status" value="1"/>
</dbReference>
<dbReference type="eggNOG" id="ENOG502SUD7">
    <property type="taxonomic scope" value="Eukaryota"/>
</dbReference>
<evidence type="ECO:0000313" key="9">
    <source>
        <dbReference type="EMBL" id="EEF37784.1"/>
    </source>
</evidence>
<reference evidence="10" key="1">
    <citation type="journal article" date="2010" name="Nat. Biotechnol.">
        <title>Draft genome sequence of the oilseed species Ricinus communis.</title>
        <authorList>
            <person name="Chan A.P."/>
            <person name="Crabtree J."/>
            <person name="Zhao Q."/>
            <person name="Lorenzi H."/>
            <person name="Orvis J."/>
            <person name="Puiu D."/>
            <person name="Melake-Berhan A."/>
            <person name="Jones K.M."/>
            <person name="Redman J."/>
            <person name="Chen G."/>
            <person name="Cahoon E.B."/>
            <person name="Gedil M."/>
            <person name="Stanke M."/>
            <person name="Haas B.J."/>
            <person name="Wortman J.R."/>
            <person name="Fraser-Liggett C.M."/>
            <person name="Ravel J."/>
            <person name="Rabinowicz P.D."/>
        </authorList>
    </citation>
    <scope>NUCLEOTIDE SEQUENCE [LARGE SCALE GENOMIC DNA]</scope>
    <source>
        <strain evidence="10">cv. Hale</strain>
    </source>
</reference>
<keyword evidence="2" id="KW-0805">Transcription regulation</keyword>
<keyword evidence="4" id="KW-0804">Transcription</keyword>
<dbReference type="InParanoid" id="B9SF07"/>
<dbReference type="GO" id="GO:0003700">
    <property type="term" value="F:DNA-binding transcription factor activity"/>
    <property type="evidence" value="ECO:0000318"/>
    <property type="project" value="GO_Central"/>
</dbReference>
<evidence type="ECO:0000259" key="8">
    <source>
        <dbReference type="PROSITE" id="PS50217"/>
    </source>
</evidence>
<name>B9SF07_RICCO</name>
<dbReference type="CDD" id="cd14703">
    <property type="entry name" value="bZIP_plant_RF2"/>
    <property type="match status" value="1"/>
</dbReference>
<gene>
    <name evidence="9" type="ORF">RCOM_1211780</name>
</gene>
<feature type="domain" description="BZIP" evidence="8">
    <location>
        <begin position="275"/>
        <end position="338"/>
    </location>
</feature>
<protein>
    <recommendedName>
        <fullName evidence="8">BZIP domain-containing protein</fullName>
    </recommendedName>
</protein>
<dbReference type="InterPro" id="IPR004827">
    <property type="entry name" value="bZIP"/>
</dbReference>
<keyword evidence="10" id="KW-1185">Reference proteome</keyword>
<comment type="subcellular location">
    <subcellularLocation>
        <location evidence="1">Nucleus</location>
    </subcellularLocation>
</comment>
<evidence type="ECO:0000313" key="10">
    <source>
        <dbReference type="Proteomes" id="UP000008311"/>
    </source>
</evidence>
<feature type="compositionally biased region" description="Low complexity" evidence="7">
    <location>
        <begin position="164"/>
        <end position="175"/>
    </location>
</feature>
<evidence type="ECO:0000256" key="5">
    <source>
        <dbReference type="ARBA" id="ARBA00023242"/>
    </source>
</evidence>
<sequence>MEKDKGKRAMYEAEDVDLLKLLMDHGNQPDVSSPFQPLSPLWARNPTQNSLLTNYAGEAILLQGSSSSSSSKEDTVLEEQEKLEDADADDFFFKLLTMSTDDSVLHLAAAGSSNPPVTKNVSDGGILLINQPDVSSPFQPLSPLWATQNGLLTNNSGETILLQGSSSSSSGSPSSKQDSALGEQEKLEGADDDDFFFKLLTMSTEDSVLADESFKPPATENVADDDMDLRIVAPPEVAVHPPAIAAPAATNRSALRRAKGKVMSTQEIEELAMQDPKKAKRIIANRTSAVKAKEKKKLYICMLEDKIQSLNSERAALKAHLTLLQTESKGLNAENVKLKEQTDLVLHQLHFQESLNEEVRNEIMQLRTLTQMIPRNEMMLNNNGDSTNNNNSTDLAMDQASLPLGREEFLHLQNQVPYPYQMDQLQNGVEQMNLGQQYYPWQVQPDHPQTQQATPYQDLMQQQPQSQEQNHHLQYQLEELLPYDYLQQHQEVSPFSDQEPVIAQDPNNIANPPPYSSDDKESNDNYCSLGGVS</sequence>
<dbReference type="InterPro" id="IPR044759">
    <property type="entry name" value="bZIP_RF2"/>
</dbReference>
<feature type="region of interest" description="Disordered" evidence="7">
    <location>
        <begin position="161"/>
        <end position="187"/>
    </location>
</feature>
<dbReference type="GO" id="GO:0005634">
    <property type="term" value="C:nucleus"/>
    <property type="evidence" value="ECO:0000318"/>
    <property type="project" value="GO_Central"/>
</dbReference>
<evidence type="ECO:0000256" key="7">
    <source>
        <dbReference type="SAM" id="MobiDB-lite"/>
    </source>
</evidence>
<dbReference type="PANTHER" id="PTHR13690">
    <property type="entry name" value="TRANSCRIPTION FACTOR POSF21-RELATED"/>
    <property type="match status" value="1"/>
</dbReference>
<feature type="coiled-coil region" evidence="6">
    <location>
        <begin position="307"/>
        <end position="341"/>
    </location>
</feature>
<keyword evidence="6" id="KW-0175">Coiled coil</keyword>
<organism evidence="9 10">
    <name type="scientific">Ricinus communis</name>
    <name type="common">Castor bean</name>
    <dbReference type="NCBI Taxonomy" id="3988"/>
    <lineage>
        <taxon>Eukaryota</taxon>
        <taxon>Viridiplantae</taxon>
        <taxon>Streptophyta</taxon>
        <taxon>Embryophyta</taxon>
        <taxon>Tracheophyta</taxon>
        <taxon>Spermatophyta</taxon>
        <taxon>Magnoliopsida</taxon>
        <taxon>eudicotyledons</taxon>
        <taxon>Gunneridae</taxon>
        <taxon>Pentapetalae</taxon>
        <taxon>rosids</taxon>
        <taxon>fabids</taxon>
        <taxon>Malpighiales</taxon>
        <taxon>Euphorbiaceae</taxon>
        <taxon>Acalyphoideae</taxon>
        <taxon>Acalypheae</taxon>
        <taxon>Ricinus</taxon>
    </lineage>
</organism>